<dbReference type="AlphaFoldDB" id="A0A1I2GV56"/>
<dbReference type="OrthoDB" id="9810122at2"/>
<evidence type="ECO:0000313" key="1">
    <source>
        <dbReference type="EMBL" id="SFF20506.1"/>
    </source>
</evidence>
<evidence type="ECO:0000313" key="2">
    <source>
        <dbReference type="Proteomes" id="UP000199513"/>
    </source>
</evidence>
<dbReference type="Proteomes" id="UP000199513">
    <property type="component" value="Unassembled WGS sequence"/>
</dbReference>
<sequence length="318" mass="37044">MLNSFKSFFKKYFITKAEFQKEIHLLQKEIQANRFLLGQIKVQQIKELCNNISSIQEAEFQVFSQFGDDGIIQYLIQQIPINQQVFIEFGVERYTESNTRFLLMNNNWSGLVIDGDEKNINFIQQDEIYWRYDLTAVCSFITAENINQIFVNHGFVGEIGLLSIDIDGNDYWVWKQIASVNPVIVIVEYNSVFGLLPITIPYQADFVRTKAHFSNLYWGTSLGALYHLAEEKGYYFVGTNSAGNNAYFIRKDKLKLDAVPNLTPLTLERGFTESKFRESRNQQNELTFLRGKNRLKAIEDCEVYHVLENKIFKIKELI</sequence>
<accession>A0A1I2GV56</accession>
<proteinExistence type="predicted"/>
<dbReference type="STRING" id="1003.SAMN04488541_10209"/>
<keyword evidence="2" id="KW-1185">Reference proteome</keyword>
<dbReference type="RefSeq" id="WP_091545530.1">
    <property type="nucleotide sequence ID" value="NZ_FONY01000020.1"/>
</dbReference>
<gene>
    <name evidence="1" type="ORF">SAMN04488541_10209</name>
</gene>
<protein>
    <submittedName>
        <fullName evidence="1">Uncharacterized protein</fullName>
    </submittedName>
</protein>
<reference evidence="1 2" key="1">
    <citation type="submission" date="2016-10" db="EMBL/GenBank/DDBJ databases">
        <authorList>
            <person name="de Groot N.N."/>
        </authorList>
    </citation>
    <scope>NUCLEOTIDE SEQUENCE [LARGE SCALE GENOMIC DNA]</scope>
    <source>
        <strain>GEY</strain>
        <strain evidence="2">DSM 9560</strain>
    </source>
</reference>
<name>A0A1I2GV56_9BACT</name>
<organism evidence="1 2">
    <name type="scientific">Thermoflexibacter ruber</name>
    <dbReference type="NCBI Taxonomy" id="1003"/>
    <lineage>
        <taxon>Bacteria</taxon>
        <taxon>Pseudomonadati</taxon>
        <taxon>Bacteroidota</taxon>
        <taxon>Cytophagia</taxon>
        <taxon>Cytophagales</taxon>
        <taxon>Thermoflexibacteraceae</taxon>
        <taxon>Thermoflexibacter</taxon>
    </lineage>
</organism>
<dbReference type="EMBL" id="FONY01000020">
    <property type="protein sequence ID" value="SFF20506.1"/>
    <property type="molecule type" value="Genomic_DNA"/>
</dbReference>